<organism evidence="1 2">
    <name type="scientific">Dyella solisilvae</name>
    <dbReference type="NCBI Taxonomy" id="1920168"/>
    <lineage>
        <taxon>Bacteria</taxon>
        <taxon>Pseudomonadati</taxon>
        <taxon>Pseudomonadota</taxon>
        <taxon>Gammaproteobacteria</taxon>
        <taxon>Lysobacterales</taxon>
        <taxon>Rhodanobacteraceae</taxon>
        <taxon>Dyella</taxon>
    </lineage>
</organism>
<accession>A0A370K6T7</accession>
<keyword evidence="2" id="KW-1185">Reference proteome</keyword>
<name>A0A370K6T7_9GAMM</name>
<dbReference type="OrthoDB" id="9840758at2"/>
<comment type="caution">
    <text evidence="1">The sequence shown here is derived from an EMBL/GenBank/DDBJ whole genome shotgun (WGS) entry which is preliminary data.</text>
</comment>
<reference evidence="1 2" key="1">
    <citation type="submission" date="2018-07" db="EMBL/GenBank/DDBJ databases">
        <title>Dyella solisilvae sp. nov., isolated from the pine and broad-leaved mixed forest soil.</title>
        <authorList>
            <person name="Gao Z."/>
            <person name="Qiu L."/>
        </authorList>
    </citation>
    <scope>NUCLEOTIDE SEQUENCE [LARGE SCALE GENOMIC DNA]</scope>
    <source>
        <strain evidence="1 2">DHG54</strain>
    </source>
</reference>
<sequence length="180" mass="19666">MTSAAQLAEPAVFDETLQAALARLVPIDVRHYVGCMMQLGRLKEAAIHIEANRQAFAGSENIFGPDEIVEAANFLEEQGVDDASLSLRVHFASKTLMTLSGRGVYNCIIEPTAAGVIFGFPSPADDESRANYDIAITEALIDNFDDPLFEAVSFVVYPLELYQTFVKLSREQGEPAFGFV</sequence>
<protein>
    <submittedName>
        <fullName evidence="1">Uncharacterized protein</fullName>
    </submittedName>
</protein>
<gene>
    <name evidence="1" type="ORF">DVT68_07345</name>
</gene>
<dbReference type="AlphaFoldDB" id="A0A370K6T7"/>
<proteinExistence type="predicted"/>
<evidence type="ECO:0000313" key="2">
    <source>
        <dbReference type="Proteomes" id="UP000254711"/>
    </source>
</evidence>
<dbReference type="Proteomes" id="UP000254711">
    <property type="component" value="Unassembled WGS sequence"/>
</dbReference>
<evidence type="ECO:0000313" key="1">
    <source>
        <dbReference type="EMBL" id="RDI98354.1"/>
    </source>
</evidence>
<dbReference type="EMBL" id="QQSY01000002">
    <property type="protein sequence ID" value="RDI98354.1"/>
    <property type="molecule type" value="Genomic_DNA"/>
</dbReference>